<evidence type="ECO:0000256" key="4">
    <source>
        <dbReference type="ARBA" id="ARBA00022729"/>
    </source>
</evidence>
<accession>A0ABT1M0V2</accession>
<evidence type="ECO:0000313" key="10">
    <source>
        <dbReference type="Proteomes" id="UP001651690"/>
    </source>
</evidence>
<dbReference type="RefSeq" id="WP_255060408.1">
    <property type="nucleotide sequence ID" value="NZ_JANDBD010000004.1"/>
</dbReference>
<gene>
    <name evidence="9" type="ORF">NM203_11365</name>
</gene>
<comment type="subcellular location">
    <subcellularLocation>
        <location evidence="1">Cell envelope</location>
    </subcellularLocation>
</comment>
<evidence type="ECO:0000256" key="3">
    <source>
        <dbReference type="ARBA" id="ARBA00022475"/>
    </source>
</evidence>
<keyword evidence="4 8" id="KW-0732">Signal</keyword>
<dbReference type="Gene3D" id="2.50.20.20">
    <property type="match status" value="1"/>
</dbReference>
<dbReference type="InterPro" id="IPR009830">
    <property type="entry name" value="LppX/LprAFG"/>
</dbReference>
<dbReference type="Proteomes" id="UP001651690">
    <property type="component" value="Unassembled WGS sequence"/>
</dbReference>
<keyword evidence="3" id="KW-1003">Cell membrane</keyword>
<feature type="signal peptide" evidence="8">
    <location>
        <begin position="1"/>
        <end position="20"/>
    </location>
</feature>
<organism evidence="9 10">
    <name type="scientific">Mycolicibacterium arenosum</name>
    <dbReference type="NCBI Taxonomy" id="2952157"/>
    <lineage>
        <taxon>Bacteria</taxon>
        <taxon>Bacillati</taxon>
        <taxon>Actinomycetota</taxon>
        <taxon>Actinomycetes</taxon>
        <taxon>Mycobacteriales</taxon>
        <taxon>Mycobacteriaceae</taxon>
        <taxon>Mycolicibacterium</taxon>
    </lineage>
</organism>
<evidence type="ECO:0000256" key="1">
    <source>
        <dbReference type="ARBA" id="ARBA00004196"/>
    </source>
</evidence>
<dbReference type="SUPFAM" id="SSF89392">
    <property type="entry name" value="Prokaryotic lipoproteins and lipoprotein localization factors"/>
    <property type="match status" value="1"/>
</dbReference>
<protein>
    <submittedName>
        <fullName evidence="9">LppX_LprAFG lipoprotein</fullName>
    </submittedName>
</protein>
<evidence type="ECO:0000256" key="5">
    <source>
        <dbReference type="ARBA" id="ARBA00023136"/>
    </source>
</evidence>
<comment type="caution">
    <text evidence="9">The sequence shown here is derived from an EMBL/GenBank/DDBJ whole genome shotgun (WGS) entry which is preliminary data.</text>
</comment>
<evidence type="ECO:0000256" key="8">
    <source>
        <dbReference type="SAM" id="SignalP"/>
    </source>
</evidence>
<dbReference type="Pfam" id="PF07161">
    <property type="entry name" value="LppX_LprAFG"/>
    <property type="match status" value="1"/>
</dbReference>
<reference evidence="9 10" key="1">
    <citation type="submission" date="2022-06" db="EMBL/GenBank/DDBJ databases">
        <title>Mycolicibacterium sp. CAU 1645 isolated from seawater.</title>
        <authorList>
            <person name="Kim W."/>
        </authorList>
    </citation>
    <scope>NUCLEOTIDE SEQUENCE [LARGE SCALE GENOMIC DNA]</scope>
    <source>
        <strain evidence="9 10">CAU 1645</strain>
    </source>
</reference>
<evidence type="ECO:0000313" key="9">
    <source>
        <dbReference type="EMBL" id="MCP9272783.1"/>
    </source>
</evidence>
<keyword evidence="6" id="KW-0564">Palmitate</keyword>
<evidence type="ECO:0000256" key="7">
    <source>
        <dbReference type="ARBA" id="ARBA00023288"/>
    </source>
</evidence>
<evidence type="ECO:0000256" key="2">
    <source>
        <dbReference type="ARBA" id="ARBA00009194"/>
    </source>
</evidence>
<dbReference type="PROSITE" id="PS51257">
    <property type="entry name" value="PROKAR_LIPOPROTEIN"/>
    <property type="match status" value="1"/>
</dbReference>
<dbReference type="EMBL" id="JANDBD010000004">
    <property type="protein sequence ID" value="MCP9272783.1"/>
    <property type="molecule type" value="Genomic_DNA"/>
</dbReference>
<proteinExistence type="inferred from homology"/>
<name>A0ABT1M0V2_9MYCO</name>
<comment type="similarity">
    <text evidence="2">Belongs to the LppX/LprAFG lipoprotein family.</text>
</comment>
<keyword evidence="7 9" id="KW-0449">Lipoprotein</keyword>
<dbReference type="CDD" id="cd16334">
    <property type="entry name" value="LppX-like"/>
    <property type="match status" value="1"/>
</dbReference>
<keyword evidence="10" id="KW-1185">Reference proteome</keyword>
<keyword evidence="5" id="KW-0472">Membrane</keyword>
<dbReference type="InterPro" id="IPR029046">
    <property type="entry name" value="LolA/LolB/LppX"/>
</dbReference>
<feature type="chain" id="PRO_5045326739" evidence="8">
    <location>
        <begin position="21"/>
        <end position="231"/>
    </location>
</feature>
<evidence type="ECO:0000256" key="6">
    <source>
        <dbReference type="ARBA" id="ARBA00023139"/>
    </source>
</evidence>
<sequence length="231" mass="23933">MRPRFAVLFSALLATVLLFAGCSSSSTSTADLPEPATLLSDSQKSTAALKSVHLELAVTGTIEGLPIESLSGDLANEPAVAAQGKATIIFLGQKVEDVEFVVADGVLYGALTPGSWTDFGPASDIYDVSAILNPEKGLANILANMTDPKNDSVEEINGVETVKVTGTVSADAVNKIAPDIKATAPVPGTAWVKTDGDHALVQAQLDISEGNSVQMTLSKWDEPVTVTKPAV</sequence>